<protein>
    <recommendedName>
        <fullName evidence="6">Lipoprotein</fullName>
    </recommendedName>
</protein>
<reference evidence="3 4" key="1">
    <citation type="submission" date="2018-06" db="EMBL/GenBank/DDBJ databases">
        <authorList>
            <consortium name="Pathogen Informatics"/>
            <person name="Doyle S."/>
        </authorList>
    </citation>
    <scope>NUCLEOTIDE SEQUENCE [LARGE SCALE GENOMIC DNA]</scope>
    <source>
        <strain evidence="3 4">NCTC11621</strain>
    </source>
</reference>
<evidence type="ECO:0000313" key="2">
    <source>
        <dbReference type="EMBL" id="GJH43277.1"/>
    </source>
</evidence>
<dbReference type="EMBL" id="BPUX01000024">
    <property type="protein sequence ID" value="GJH43277.1"/>
    <property type="molecule type" value="Genomic_DNA"/>
</dbReference>
<keyword evidence="1" id="KW-0732">Signal</keyword>
<dbReference type="RefSeq" id="WP_115323197.1">
    <property type="nucleotide sequence ID" value="NZ_BPUX01000024.1"/>
</dbReference>
<proteinExistence type="predicted"/>
<dbReference type="Proteomes" id="UP001052140">
    <property type="component" value="Unassembled WGS sequence"/>
</dbReference>
<dbReference type="AlphaFoldDB" id="A0A379EWQ3"/>
<keyword evidence="5" id="KW-1185">Reference proteome</keyword>
<dbReference type="OrthoDB" id="5678313at2"/>
<evidence type="ECO:0000313" key="4">
    <source>
        <dbReference type="Proteomes" id="UP000254704"/>
    </source>
</evidence>
<dbReference type="Proteomes" id="UP000254704">
    <property type="component" value="Unassembled WGS sequence"/>
</dbReference>
<organism evidence="3 4">
    <name type="scientific">Pasteurella canis</name>
    <dbReference type="NCBI Taxonomy" id="753"/>
    <lineage>
        <taxon>Bacteria</taxon>
        <taxon>Pseudomonadati</taxon>
        <taxon>Pseudomonadota</taxon>
        <taxon>Gammaproteobacteria</taxon>
        <taxon>Pasteurellales</taxon>
        <taxon>Pasteurellaceae</taxon>
        <taxon>Pasteurella</taxon>
    </lineage>
</organism>
<dbReference type="EMBL" id="UGTV01000015">
    <property type="protein sequence ID" value="SUC10564.1"/>
    <property type="molecule type" value="Genomic_DNA"/>
</dbReference>
<evidence type="ECO:0000313" key="5">
    <source>
        <dbReference type="Proteomes" id="UP001052140"/>
    </source>
</evidence>
<evidence type="ECO:0000313" key="3">
    <source>
        <dbReference type="EMBL" id="SUC10564.1"/>
    </source>
</evidence>
<dbReference type="GeneID" id="69687417"/>
<feature type="signal peptide" evidence="1">
    <location>
        <begin position="1"/>
        <end position="19"/>
    </location>
</feature>
<evidence type="ECO:0008006" key="6">
    <source>
        <dbReference type="Google" id="ProtNLM"/>
    </source>
</evidence>
<dbReference type="PROSITE" id="PS51257">
    <property type="entry name" value="PROKAR_LIPOPROTEIN"/>
    <property type="match status" value="1"/>
</dbReference>
<accession>A0A379EWQ3</accession>
<reference evidence="2" key="2">
    <citation type="submission" date="2024-05" db="EMBL/GenBank/DDBJ databases">
        <title>Determining zoonotic pasteurella genome.</title>
        <authorList>
            <person name="Maeda T."/>
            <person name="Takahashi T."/>
            <person name="Yoshida H."/>
        </authorList>
    </citation>
    <scope>NUCLEOTIDE SEQUENCE</scope>
    <source>
        <strain evidence="2">PA42</strain>
    </source>
</reference>
<name>A0A379EWQ3_9PAST</name>
<evidence type="ECO:0000256" key="1">
    <source>
        <dbReference type="SAM" id="SignalP"/>
    </source>
</evidence>
<gene>
    <name evidence="3" type="ORF">NCTC11621_01626</name>
    <name evidence="2" type="ORF">PA42_14510</name>
</gene>
<sequence length="175" mass="19226">MNRLSKISAITLCALSLVACDQFTSSQEKTQGNVSTAHVQVDPKADFALFTEFQLAQNEKVAQLNQQLVEILQSGDKKALETLLVTFSKEINSIVKELDALAIYSAEVRALKEKAKILLVTSSELMTDNVKLQQNPSEAGGQALLVKRDVLLKITDEFTQLNNELAQKYGTPATQ</sequence>
<feature type="chain" id="PRO_5016772579" description="Lipoprotein" evidence="1">
    <location>
        <begin position="20"/>
        <end position="175"/>
    </location>
</feature>